<dbReference type="AlphaFoldDB" id="A0A410JXF2"/>
<dbReference type="GO" id="GO:0000162">
    <property type="term" value="P:L-tryptophan biosynthetic process"/>
    <property type="evidence" value="ECO:0007669"/>
    <property type="project" value="TreeGrafter"/>
</dbReference>
<dbReference type="KEGG" id="gtl:EP073_05395"/>
<accession>A0A410JXF2</accession>
<dbReference type="PRINTS" id="PR00095">
    <property type="entry name" value="ANTSNTHASEI"/>
</dbReference>
<dbReference type="Pfam" id="PF04715">
    <property type="entry name" value="Anth_synt_I_N"/>
    <property type="match status" value="1"/>
</dbReference>
<dbReference type="InterPro" id="IPR015890">
    <property type="entry name" value="Chorismate_C"/>
</dbReference>
<dbReference type="InterPro" id="IPR005801">
    <property type="entry name" value="ADC_synthase"/>
</dbReference>
<organism evidence="3 4">
    <name type="scientific">Geovibrio thiophilus</name>
    <dbReference type="NCBI Taxonomy" id="139438"/>
    <lineage>
        <taxon>Bacteria</taxon>
        <taxon>Pseudomonadati</taxon>
        <taxon>Deferribacterota</taxon>
        <taxon>Deferribacteres</taxon>
        <taxon>Deferribacterales</taxon>
        <taxon>Geovibrionaceae</taxon>
        <taxon>Geovibrio</taxon>
    </lineage>
</organism>
<evidence type="ECO:0000313" key="3">
    <source>
        <dbReference type="EMBL" id="QAR32857.1"/>
    </source>
</evidence>
<dbReference type="PANTHER" id="PTHR11236:SF9">
    <property type="entry name" value="ANTHRANILATE SYNTHASE COMPONENT 1"/>
    <property type="match status" value="1"/>
</dbReference>
<feature type="domain" description="Chorismate-utilising enzyme C-terminal" evidence="1">
    <location>
        <begin position="222"/>
        <end position="472"/>
    </location>
</feature>
<reference evidence="3 4" key="1">
    <citation type="submission" date="2019-01" db="EMBL/GenBank/DDBJ databases">
        <title>Geovibrio thiophilus DSM 11263, complete genome.</title>
        <authorList>
            <person name="Spring S."/>
            <person name="Bunk B."/>
            <person name="Sproer C."/>
        </authorList>
    </citation>
    <scope>NUCLEOTIDE SEQUENCE [LARGE SCALE GENOMIC DNA]</scope>
    <source>
        <strain evidence="3 4">DSM 11263</strain>
    </source>
</reference>
<evidence type="ECO:0000259" key="2">
    <source>
        <dbReference type="Pfam" id="PF04715"/>
    </source>
</evidence>
<dbReference type="Pfam" id="PF00425">
    <property type="entry name" value="Chorismate_bind"/>
    <property type="match status" value="1"/>
</dbReference>
<dbReference type="RefSeq" id="WP_128466143.1">
    <property type="nucleotide sequence ID" value="NZ_CP035108.1"/>
</dbReference>
<sequence>MIYPELSVFKDIAEGKADGVKYDRATVYREIAGDTLTPIALLRNFSNEKNVFLLESANLDKTFSRFSFFGRKPKRVITFKGGTITEEKGGKKSTFMMNPMDYLGQEFFRSKGYNDGRFGDFAGGFVGYFGYESANYMGTLRELLPEPSDQNLIGFFEVDEFYVFDNRMARIYAGCSVSLQNGVEEAYAKAVKRTEAMAGELHGLNFDSHDSGMAEPVKEFEQPEYMELVEKLRSEIIEGEAIQVVLSNRFEIKAKVNPVSFYRALRNVNPSPYMFYLKFGRDVLCGSSPEIHLKVVGKQAILKPIAGTYPIGEDIEGIKKALLNDPKEISEHLMLLDLARNDLYAGCEPETVQVDECFQAEVYSHVVHIVSSVSGRLKEDFSPLNAFMKTFPAGTVSGAPKVRAMELISKYESTPRGFYAGCVGYFGYSGNLDTCITIRSAMVKPDKMILRAGAGIVYDSKPENEFKEVNNKLNAMFAACERLKNLEDSNVFAR</sequence>
<name>A0A410JXF2_9BACT</name>
<evidence type="ECO:0000259" key="1">
    <source>
        <dbReference type="Pfam" id="PF00425"/>
    </source>
</evidence>
<gene>
    <name evidence="3" type="ORF">EP073_05395</name>
</gene>
<protein>
    <submittedName>
        <fullName evidence="3">Anthranilate synthase component I family protein</fullName>
    </submittedName>
</protein>
<dbReference type="Gene3D" id="3.60.120.10">
    <property type="entry name" value="Anthranilate synthase"/>
    <property type="match status" value="1"/>
</dbReference>
<feature type="domain" description="Anthranilate synthase component I N-terminal" evidence="2">
    <location>
        <begin position="34"/>
        <end position="172"/>
    </location>
</feature>
<dbReference type="SUPFAM" id="SSF56322">
    <property type="entry name" value="ADC synthase"/>
    <property type="match status" value="1"/>
</dbReference>
<dbReference type="Proteomes" id="UP000287502">
    <property type="component" value="Chromosome"/>
</dbReference>
<evidence type="ECO:0000313" key="4">
    <source>
        <dbReference type="Proteomes" id="UP000287502"/>
    </source>
</evidence>
<keyword evidence="4" id="KW-1185">Reference proteome</keyword>
<dbReference type="PANTHER" id="PTHR11236">
    <property type="entry name" value="AMINOBENZOATE/ANTHRANILATE SYNTHASE"/>
    <property type="match status" value="1"/>
</dbReference>
<dbReference type="OrthoDB" id="9803598at2"/>
<dbReference type="InterPro" id="IPR019999">
    <property type="entry name" value="Anth_synth_I-like"/>
</dbReference>
<dbReference type="InterPro" id="IPR006805">
    <property type="entry name" value="Anth_synth_I_N"/>
</dbReference>
<proteinExistence type="predicted"/>
<dbReference type="EMBL" id="CP035108">
    <property type="protein sequence ID" value="QAR32857.1"/>
    <property type="molecule type" value="Genomic_DNA"/>
</dbReference>